<dbReference type="AlphaFoldDB" id="A0A382JR74"/>
<name>A0A382JR74_9ZZZZ</name>
<feature type="non-terminal residue" evidence="1">
    <location>
        <position position="57"/>
    </location>
</feature>
<dbReference type="SUPFAM" id="SSF89550">
    <property type="entry name" value="PHP domain-like"/>
    <property type="match status" value="1"/>
</dbReference>
<evidence type="ECO:0008006" key="2">
    <source>
        <dbReference type="Google" id="ProtNLM"/>
    </source>
</evidence>
<proteinExistence type="predicted"/>
<evidence type="ECO:0000313" key="1">
    <source>
        <dbReference type="EMBL" id="SVC14600.1"/>
    </source>
</evidence>
<sequence>MHTIMGSIDSNLSVENAAKKIYEKGLDGACLTEHSSIWEKNNNQIEDIFNLYNLKIF</sequence>
<dbReference type="InterPro" id="IPR016195">
    <property type="entry name" value="Pol/histidinol_Pase-like"/>
</dbReference>
<organism evidence="1">
    <name type="scientific">marine metagenome</name>
    <dbReference type="NCBI Taxonomy" id="408172"/>
    <lineage>
        <taxon>unclassified sequences</taxon>
        <taxon>metagenomes</taxon>
        <taxon>ecological metagenomes</taxon>
    </lineage>
</organism>
<reference evidence="1" key="1">
    <citation type="submission" date="2018-05" db="EMBL/GenBank/DDBJ databases">
        <authorList>
            <person name="Lanie J.A."/>
            <person name="Ng W.-L."/>
            <person name="Kazmierczak K.M."/>
            <person name="Andrzejewski T.M."/>
            <person name="Davidsen T.M."/>
            <person name="Wayne K.J."/>
            <person name="Tettelin H."/>
            <person name="Glass J.I."/>
            <person name="Rusch D."/>
            <person name="Podicherti R."/>
            <person name="Tsui H.-C.T."/>
            <person name="Winkler M.E."/>
        </authorList>
    </citation>
    <scope>NUCLEOTIDE SEQUENCE</scope>
</reference>
<dbReference type="Gene3D" id="3.20.20.140">
    <property type="entry name" value="Metal-dependent hydrolases"/>
    <property type="match status" value="1"/>
</dbReference>
<protein>
    <recommendedName>
        <fullName evidence="2">PHP domain-containing protein</fullName>
    </recommendedName>
</protein>
<gene>
    <name evidence="1" type="ORF">METZ01_LOCUS267454</name>
</gene>
<accession>A0A382JR74</accession>
<dbReference type="EMBL" id="UINC01075931">
    <property type="protein sequence ID" value="SVC14600.1"/>
    <property type="molecule type" value="Genomic_DNA"/>
</dbReference>